<keyword evidence="11" id="KW-1185">Reference proteome</keyword>
<accession>A0A2U1LCS9</accession>
<evidence type="ECO:0000256" key="8">
    <source>
        <dbReference type="ARBA" id="ARBA00023242"/>
    </source>
</evidence>
<evidence type="ECO:0000313" key="10">
    <source>
        <dbReference type="EMBL" id="PWA46812.1"/>
    </source>
</evidence>
<dbReference type="Pfam" id="PF23115">
    <property type="entry name" value="zf-C2H2_STOP2_3rd"/>
    <property type="match status" value="1"/>
</dbReference>
<evidence type="ECO:0000256" key="5">
    <source>
        <dbReference type="ARBA" id="ARBA00022833"/>
    </source>
</evidence>
<dbReference type="AlphaFoldDB" id="A0A2U1LCS9"/>
<dbReference type="PANTHER" id="PTHR45878">
    <property type="entry name" value="ZINC FINGER PROTEIN WIP2"/>
    <property type="match status" value="1"/>
</dbReference>
<keyword evidence="8" id="KW-0539">Nucleus</keyword>
<gene>
    <name evidence="10" type="ORF">CTI12_AA508160</name>
</gene>
<evidence type="ECO:0000256" key="4">
    <source>
        <dbReference type="ARBA" id="ARBA00022771"/>
    </source>
</evidence>
<dbReference type="InterPro" id="IPR043584">
    <property type="entry name" value="WIP1/2/3/4/5/6"/>
</dbReference>
<reference evidence="10 11" key="1">
    <citation type="journal article" date="2018" name="Mol. Plant">
        <title>The genome of Artemisia annua provides insight into the evolution of Asteraceae family and artemisinin biosynthesis.</title>
        <authorList>
            <person name="Shen Q."/>
            <person name="Zhang L."/>
            <person name="Liao Z."/>
            <person name="Wang S."/>
            <person name="Yan T."/>
            <person name="Shi P."/>
            <person name="Liu M."/>
            <person name="Fu X."/>
            <person name="Pan Q."/>
            <person name="Wang Y."/>
            <person name="Lv Z."/>
            <person name="Lu X."/>
            <person name="Zhang F."/>
            <person name="Jiang W."/>
            <person name="Ma Y."/>
            <person name="Chen M."/>
            <person name="Hao X."/>
            <person name="Li L."/>
            <person name="Tang Y."/>
            <person name="Lv G."/>
            <person name="Zhou Y."/>
            <person name="Sun X."/>
            <person name="Brodelius P.E."/>
            <person name="Rose J.K.C."/>
            <person name="Tang K."/>
        </authorList>
    </citation>
    <scope>NUCLEOTIDE SEQUENCE [LARGE SCALE GENOMIC DNA]</scope>
    <source>
        <strain evidence="11">cv. Huhao1</strain>
        <tissue evidence="10">Leaf</tissue>
    </source>
</reference>
<dbReference type="EMBL" id="PKPP01010095">
    <property type="protein sequence ID" value="PWA46812.1"/>
    <property type="molecule type" value="Genomic_DNA"/>
</dbReference>
<protein>
    <submittedName>
        <fullName evidence="10">Zinc finger, C2H2</fullName>
    </submittedName>
</protein>
<evidence type="ECO:0000256" key="1">
    <source>
        <dbReference type="ARBA" id="ARBA00004123"/>
    </source>
</evidence>
<dbReference type="STRING" id="35608.A0A2U1LCS9"/>
<dbReference type="InterPro" id="IPR059161">
    <property type="entry name" value="Znf-C2H2_STOP1/2_3rd"/>
</dbReference>
<dbReference type="Proteomes" id="UP000245207">
    <property type="component" value="Unassembled WGS sequence"/>
</dbReference>
<sequence length="92" mass="10459">MKMTKKVHITAIDIALHLKTLLRGPESVRGIQPTAMLRLPCYCCASRCHNNIDHPRAKLLKDISTLSDTLQKKAWDQAIYVQEMRKAFAVRG</sequence>
<dbReference type="GO" id="GO:0003700">
    <property type="term" value="F:DNA-binding transcription factor activity"/>
    <property type="evidence" value="ECO:0007669"/>
    <property type="project" value="InterPro"/>
</dbReference>
<name>A0A2U1LCS9_ARTAN</name>
<evidence type="ECO:0000256" key="3">
    <source>
        <dbReference type="ARBA" id="ARBA00022737"/>
    </source>
</evidence>
<keyword evidence="2" id="KW-0479">Metal-binding</keyword>
<dbReference type="PANTHER" id="PTHR45878:SF40">
    <property type="entry name" value="ZINC FINGER, C2H2-LIKE PROTEIN-RELATED"/>
    <property type="match status" value="1"/>
</dbReference>
<evidence type="ECO:0000313" key="11">
    <source>
        <dbReference type="Proteomes" id="UP000245207"/>
    </source>
</evidence>
<comment type="caution">
    <text evidence="10">The sequence shown here is derived from an EMBL/GenBank/DDBJ whole genome shotgun (WGS) entry which is preliminary data.</text>
</comment>
<organism evidence="10 11">
    <name type="scientific">Artemisia annua</name>
    <name type="common">Sweet wormwood</name>
    <dbReference type="NCBI Taxonomy" id="35608"/>
    <lineage>
        <taxon>Eukaryota</taxon>
        <taxon>Viridiplantae</taxon>
        <taxon>Streptophyta</taxon>
        <taxon>Embryophyta</taxon>
        <taxon>Tracheophyta</taxon>
        <taxon>Spermatophyta</taxon>
        <taxon>Magnoliopsida</taxon>
        <taxon>eudicotyledons</taxon>
        <taxon>Gunneridae</taxon>
        <taxon>Pentapetalae</taxon>
        <taxon>asterids</taxon>
        <taxon>campanulids</taxon>
        <taxon>Asterales</taxon>
        <taxon>Asteraceae</taxon>
        <taxon>Asteroideae</taxon>
        <taxon>Anthemideae</taxon>
        <taxon>Artemisiinae</taxon>
        <taxon>Artemisia</taxon>
    </lineage>
</organism>
<evidence type="ECO:0000256" key="7">
    <source>
        <dbReference type="ARBA" id="ARBA00023163"/>
    </source>
</evidence>
<dbReference type="OrthoDB" id="6077919at2759"/>
<keyword evidence="3" id="KW-0677">Repeat</keyword>
<keyword evidence="6" id="KW-0805">Transcription regulation</keyword>
<evidence type="ECO:0000259" key="9">
    <source>
        <dbReference type="Pfam" id="PF23115"/>
    </source>
</evidence>
<evidence type="ECO:0000256" key="2">
    <source>
        <dbReference type="ARBA" id="ARBA00022723"/>
    </source>
</evidence>
<evidence type="ECO:0000256" key="6">
    <source>
        <dbReference type="ARBA" id="ARBA00023015"/>
    </source>
</evidence>
<feature type="domain" description="STOP2/WIP2-like C2H2-type zinc finger" evidence="9">
    <location>
        <begin position="41"/>
        <end position="66"/>
    </location>
</feature>
<keyword evidence="7" id="KW-0804">Transcription</keyword>
<keyword evidence="5" id="KW-0862">Zinc</keyword>
<proteinExistence type="predicted"/>
<comment type="subcellular location">
    <subcellularLocation>
        <location evidence="1">Nucleus</location>
    </subcellularLocation>
</comment>
<keyword evidence="4" id="KW-0863">Zinc-finger</keyword>
<dbReference type="GO" id="GO:0005634">
    <property type="term" value="C:nucleus"/>
    <property type="evidence" value="ECO:0007669"/>
    <property type="project" value="TreeGrafter"/>
</dbReference>